<evidence type="ECO:0000313" key="9">
    <source>
        <dbReference type="Proteomes" id="UP000198324"/>
    </source>
</evidence>
<keyword evidence="6" id="KW-0479">Metal-binding</keyword>
<dbReference type="EC" id="2.10.1.1" evidence="6"/>
<name>A0A239A9L8_9BACT</name>
<protein>
    <recommendedName>
        <fullName evidence="6">Molybdopterin molybdenumtransferase</fullName>
        <ecNumber evidence="6">2.10.1.1</ecNumber>
    </recommendedName>
</protein>
<dbReference type="GO" id="GO:0061599">
    <property type="term" value="F:molybdopterin molybdotransferase activity"/>
    <property type="evidence" value="ECO:0007669"/>
    <property type="project" value="UniProtKB-UniRule"/>
</dbReference>
<dbReference type="Pfam" id="PF03454">
    <property type="entry name" value="MoeA_C"/>
    <property type="match status" value="1"/>
</dbReference>
<dbReference type="SUPFAM" id="SSF63867">
    <property type="entry name" value="MoeA C-terminal domain-like"/>
    <property type="match status" value="1"/>
</dbReference>
<evidence type="ECO:0000256" key="4">
    <source>
        <dbReference type="ARBA" id="ARBA00023150"/>
    </source>
</evidence>
<dbReference type="NCBIfam" id="NF045515">
    <property type="entry name" value="Glp_gephyrin"/>
    <property type="match status" value="1"/>
</dbReference>
<dbReference type="RefSeq" id="WP_235641562.1">
    <property type="nucleotide sequence ID" value="NZ_FZOC01000003.1"/>
</dbReference>
<dbReference type="Gene3D" id="2.170.190.11">
    <property type="entry name" value="Molybdopterin biosynthesis moea protein, domain 3"/>
    <property type="match status" value="1"/>
</dbReference>
<feature type="domain" description="MoaB/Mog" evidence="7">
    <location>
        <begin position="202"/>
        <end position="341"/>
    </location>
</feature>
<evidence type="ECO:0000259" key="7">
    <source>
        <dbReference type="SMART" id="SM00852"/>
    </source>
</evidence>
<dbReference type="GO" id="GO:0046872">
    <property type="term" value="F:metal ion binding"/>
    <property type="evidence" value="ECO:0007669"/>
    <property type="project" value="UniProtKB-UniRule"/>
</dbReference>
<dbReference type="SUPFAM" id="SSF53218">
    <property type="entry name" value="Molybdenum cofactor biosynthesis proteins"/>
    <property type="match status" value="1"/>
</dbReference>
<comment type="cofactor">
    <cofactor evidence="6">
        <name>Mg(2+)</name>
        <dbReference type="ChEBI" id="CHEBI:18420"/>
    </cofactor>
</comment>
<dbReference type="UniPathway" id="UPA00344"/>
<comment type="catalytic activity">
    <reaction evidence="5">
        <text>adenylyl-molybdopterin + molybdate = Mo-molybdopterin + AMP + H(+)</text>
        <dbReference type="Rhea" id="RHEA:35047"/>
        <dbReference type="ChEBI" id="CHEBI:15378"/>
        <dbReference type="ChEBI" id="CHEBI:36264"/>
        <dbReference type="ChEBI" id="CHEBI:62727"/>
        <dbReference type="ChEBI" id="CHEBI:71302"/>
        <dbReference type="ChEBI" id="CHEBI:456215"/>
        <dbReference type="EC" id="2.10.1.1"/>
    </reaction>
</comment>
<dbReference type="Gene3D" id="3.90.105.10">
    <property type="entry name" value="Molybdopterin biosynthesis moea protein, domain 2"/>
    <property type="match status" value="1"/>
</dbReference>
<evidence type="ECO:0000256" key="2">
    <source>
        <dbReference type="ARBA" id="ARBA00005046"/>
    </source>
</evidence>
<keyword evidence="4 6" id="KW-0501">Molybdenum cofactor biosynthesis</keyword>
<dbReference type="InterPro" id="IPR001453">
    <property type="entry name" value="MoaB/Mog_dom"/>
</dbReference>
<dbReference type="InterPro" id="IPR036688">
    <property type="entry name" value="MoeA_C_domain_IV_sf"/>
</dbReference>
<comment type="similarity">
    <text evidence="3 6">Belongs to the MoeA family.</text>
</comment>
<evidence type="ECO:0000256" key="6">
    <source>
        <dbReference type="RuleBase" id="RU365090"/>
    </source>
</evidence>
<dbReference type="AlphaFoldDB" id="A0A239A9L8"/>
<accession>A0A239A9L8</accession>
<dbReference type="InterPro" id="IPR005110">
    <property type="entry name" value="MoeA_linker/N"/>
</dbReference>
<comment type="pathway">
    <text evidence="2 6">Cofactor biosynthesis; molybdopterin biosynthesis.</text>
</comment>
<keyword evidence="6 8" id="KW-0808">Transferase</keyword>
<evidence type="ECO:0000256" key="1">
    <source>
        <dbReference type="ARBA" id="ARBA00002901"/>
    </source>
</evidence>
<keyword evidence="9" id="KW-1185">Reference proteome</keyword>
<dbReference type="EMBL" id="FZOC01000003">
    <property type="protein sequence ID" value="SNR91734.1"/>
    <property type="molecule type" value="Genomic_DNA"/>
</dbReference>
<proteinExistence type="inferred from homology"/>
<sequence>MRDAAAKPLDAHGFLDVVSRAEALALLVGFAVLPAERVPLGQALGRALAAELPAPEDLPQSARASMDGYALAARDAFGATETNPAYLDCVADLRIDWRADDGQVRLGPGQCARIPTGGSLPEGADAVVMVEHTGLLDAAGDAGTVEVRKSAAPGENIMLPGEDVRRGEAALPAGRVLRAQDVGLLAALGIVQVLVGGRPRVGILSTGDELTPVSHTPRPGQIRDVNSHALACLAAEAGAIPAPLGIVPDDLPRLTSALAEGVRSCDVVLMSGGSSLGARDHTVAAILAQPDARILAHGVAISPGKPTIIASVEGKAVIGLPGQVTSAQVVHAMLVKPLLRSLAGAAKALSLDPPPFVAELARNVAGRPGREDFVRVCLEARPGLPPLAHPVLGKSGLLKTLLAADGLLAVPAEAEGLYKGALAPVWTL</sequence>
<keyword evidence="6" id="KW-0460">Magnesium</keyword>
<evidence type="ECO:0000256" key="5">
    <source>
        <dbReference type="ARBA" id="ARBA00047317"/>
    </source>
</evidence>
<dbReference type="InterPro" id="IPR005111">
    <property type="entry name" value="MoeA_C_domain_IV"/>
</dbReference>
<reference evidence="8 9" key="1">
    <citation type="submission" date="2017-06" db="EMBL/GenBank/DDBJ databases">
        <authorList>
            <person name="Kim H.J."/>
            <person name="Triplett B.A."/>
        </authorList>
    </citation>
    <scope>NUCLEOTIDE SEQUENCE [LARGE SCALE GENOMIC DNA]</scope>
    <source>
        <strain evidence="8 9">DSM 13116</strain>
    </source>
</reference>
<dbReference type="SUPFAM" id="SSF63882">
    <property type="entry name" value="MoeA N-terminal region -like"/>
    <property type="match status" value="1"/>
</dbReference>
<dbReference type="InterPro" id="IPR036425">
    <property type="entry name" value="MoaB/Mog-like_dom_sf"/>
</dbReference>
<dbReference type="PANTHER" id="PTHR10192:SF5">
    <property type="entry name" value="GEPHYRIN"/>
    <property type="match status" value="1"/>
</dbReference>
<dbReference type="GO" id="GO:0006777">
    <property type="term" value="P:Mo-molybdopterin cofactor biosynthetic process"/>
    <property type="evidence" value="ECO:0007669"/>
    <property type="project" value="UniProtKB-UniRule"/>
</dbReference>
<dbReference type="SMART" id="SM00852">
    <property type="entry name" value="MoCF_biosynth"/>
    <property type="match status" value="1"/>
</dbReference>
<organism evidence="8 9">
    <name type="scientific">Humidesulfovibrio mexicanus</name>
    <dbReference type="NCBI Taxonomy" id="147047"/>
    <lineage>
        <taxon>Bacteria</taxon>
        <taxon>Pseudomonadati</taxon>
        <taxon>Thermodesulfobacteriota</taxon>
        <taxon>Desulfovibrionia</taxon>
        <taxon>Desulfovibrionales</taxon>
        <taxon>Desulfovibrionaceae</taxon>
        <taxon>Humidesulfovibrio</taxon>
    </lineage>
</organism>
<evidence type="ECO:0000256" key="3">
    <source>
        <dbReference type="ARBA" id="ARBA00010763"/>
    </source>
</evidence>
<dbReference type="InterPro" id="IPR038987">
    <property type="entry name" value="MoeA-like"/>
</dbReference>
<dbReference type="InterPro" id="IPR036135">
    <property type="entry name" value="MoeA_linker/N_sf"/>
</dbReference>
<dbReference type="NCBIfam" id="TIGR00177">
    <property type="entry name" value="molyb_syn"/>
    <property type="match status" value="1"/>
</dbReference>
<dbReference type="Proteomes" id="UP000198324">
    <property type="component" value="Unassembled WGS sequence"/>
</dbReference>
<dbReference type="Pfam" id="PF03453">
    <property type="entry name" value="MoeA_N"/>
    <property type="match status" value="1"/>
</dbReference>
<dbReference type="Gene3D" id="3.40.980.10">
    <property type="entry name" value="MoaB/Mog-like domain"/>
    <property type="match status" value="1"/>
</dbReference>
<dbReference type="Pfam" id="PF00994">
    <property type="entry name" value="MoCF_biosynth"/>
    <property type="match status" value="1"/>
</dbReference>
<dbReference type="CDD" id="cd00887">
    <property type="entry name" value="MoeA"/>
    <property type="match status" value="1"/>
</dbReference>
<comment type="function">
    <text evidence="1 6">Catalyzes the insertion of molybdate into adenylated molybdopterin with the concomitant release of AMP.</text>
</comment>
<dbReference type="GO" id="GO:0005829">
    <property type="term" value="C:cytosol"/>
    <property type="evidence" value="ECO:0007669"/>
    <property type="project" value="TreeGrafter"/>
</dbReference>
<keyword evidence="6" id="KW-0500">Molybdenum</keyword>
<dbReference type="Gene3D" id="2.40.340.10">
    <property type="entry name" value="MoeA, C-terminal, domain IV"/>
    <property type="match status" value="1"/>
</dbReference>
<gene>
    <name evidence="8" type="ORF">SAMN04488503_1900</name>
</gene>
<evidence type="ECO:0000313" key="8">
    <source>
        <dbReference type="EMBL" id="SNR91734.1"/>
    </source>
</evidence>
<dbReference type="PANTHER" id="PTHR10192">
    <property type="entry name" value="MOLYBDOPTERIN BIOSYNTHESIS PROTEIN"/>
    <property type="match status" value="1"/>
</dbReference>